<evidence type="ECO:0000259" key="1">
    <source>
        <dbReference type="Pfam" id="PF00561"/>
    </source>
</evidence>
<feature type="domain" description="AB hydrolase-1" evidence="1">
    <location>
        <begin position="3"/>
        <end position="160"/>
    </location>
</feature>
<proteinExistence type="predicted"/>
<dbReference type="SUPFAM" id="SSF53474">
    <property type="entry name" value="alpha/beta-Hydrolases"/>
    <property type="match status" value="1"/>
</dbReference>
<name>A0A1M4U1A3_9BACL</name>
<dbReference type="AlphaFoldDB" id="A0A1M4U1A3"/>
<dbReference type="RefSeq" id="WP_073152149.1">
    <property type="nucleotide sequence ID" value="NZ_FQVL01000001.1"/>
</dbReference>
<dbReference type="Gene3D" id="3.40.50.1820">
    <property type="entry name" value="alpha/beta hydrolase"/>
    <property type="match status" value="1"/>
</dbReference>
<evidence type="ECO:0000313" key="2">
    <source>
        <dbReference type="EMBL" id="SHE50397.1"/>
    </source>
</evidence>
<evidence type="ECO:0000313" key="3">
    <source>
        <dbReference type="Proteomes" id="UP000184476"/>
    </source>
</evidence>
<dbReference type="Pfam" id="PF00561">
    <property type="entry name" value="Abhydrolase_1"/>
    <property type="match status" value="1"/>
</dbReference>
<reference evidence="2 3" key="1">
    <citation type="submission" date="2016-11" db="EMBL/GenBank/DDBJ databases">
        <authorList>
            <person name="Jaros S."/>
            <person name="Januszkiewicz K."/>
            <person name="Wedrychowicz H."/>
        </authorList>
    </citation>
    <scope>NUCLEOTIDE SEQUENCE [LARGE SCALE GENOMIC DNA]</scope>
    <source>
        <strain evidence="2 3">DSM 44666</strain>
    </source>
</reference>
<dbReference type="InterPro" id="IPR052897">
    <property type="entry name" value="Sec-Metab_Biosynth_Hydrolase"/>
</dbReference>
<keyword evidence="3" id="KW-1185">Reference proteome</keyword>
<accession>A0A1M4U1A3</accession>
<sequence length="237" mass="27177">METFVLVHGACHTGESWREVTRILEAKGHRVYTPTAGGNQPGADKQVTLQQVYQPIVDLIEKKDLHDVILLGHSLGGTTIQFVAQAIPQRIKRLVFMGALVLEDQKPILETFPELQVFFETSEIDEEKGTILFSFPIWREVFMNDVDLQTAQRIYKQLTPNPINYIMDKVDLQKFYTLQISKSYLHGTEDAIVPYRIYEKTAKLLGIHRFVQYEGSHEIMYSNPQEIAKKILVAGRD</sequence>
<dbReference type="OrthoDB" id="9112061at2"/>
<dbReference type="InterPro" id="IPR000073">
    <property type="entry name" value="AB_hydrolase_1"/>
</dbReference>
<organism evidence="2 3">
    <name type="scientific">Seinonella peptonophila</name>
    <dbReference type="NCBI Taxonomy" id="112248"/>
    <lineage>
        <taxon>Bacteria</taxon>
        <taxon>Bacillati</taxon>
        <taxon>Bacillota</taxon>
        <taxon>Bacilli</taxon>
        <taxon>Bacillales</taxon>
        <taxon>Thermoactinomycetaceae</taxon>
        <taxon>Seinonella</taxon>
    </lineage>
</organism>
<dbReference type="InterPro" id="IPR029058">
    <property type="entry name" value="AB_hydrolase_fold"/>
</dbReference>
<dbReference type="PANTHER" id="PTHR37017">
    <property type="entry name" value="AB HYDROLASE-1 DOMAIN-CONTAINING PROTEIN-RELATED"/>
    <property type="match status" value="1"/>
</dbReference>
<dbReference type="PANTHER" id="PTHR37017:SF11">
    <property type="entry name" value="ESTERASE_LIPASE_THIOESTERASE DOMAIN-CONTAINING PROTEIN"/>
    <property type="match status" value="1"/>
</dbReference>
<dbReference type="Proteomes" id="UP000184476">
    <property type="component" value="Unassembled WGS sequence"/>
</dbReference>
<dbReference type="STRING" id="112248.SAMN05444392_101751"/>
<dbReference type="PRINTS" id="PR00111">
    <property type="entry name" value="ABHYDROLASE"/>
</dbReference>
<dbReference type="EMBL" id="FQVL01000001">
    <property type="protein sequence ID" value="SHE50397.1"/>
    <property type="molecule type" value="Genomic_DNA"/>
</dbReference>
<protein>
    <submittedName>
        <fullName evidence="2">Pimeloyl-ACP methyl ester carboxylesterase</fullName>
    </submittedName>
</protein>
<gene>
    <name evidence="2" type="ORF">SAMN05444392_101751</name>
</gene>